<name>A0A2T2NUB6_CORCC</name>
<keyword evidence="1" id="KW-1133">Transmembrane helix</keyword>
<evidence type="ECO:0000313" key="3">
    <source>
        <dbReference type="EMBL" id="PSN69025.1"/>
    </source>
</evidence>
<dbReference type="Proteomes" id="UP000240883">
    <property type="component" value="Unassembled WGS sequence"/>
</dbReference>
<evidence type="ECO:0000313" key="4">
    <source>
        <dbReference type="Proteomes" id="UP000240883"/>
    </source>
</evidence>
<proteinExistence type="predicted"/>
<reference evidence="3 4" key="1">
    <citation type="journal article" date="2018" name="Front. Microbiol.">
        <title>Genome-Wide Analysis of Corynespora cassiicola Leaf Fall Disease Putative Effectors.</title>
        <authorList>
            <person name="Lopez D."/>
            <person name="Ribeiro S."/>
            <person name="Label P."/>
            <person name="Fumanal B."/>
            <person name="Venisse J.S."/>
            <person name="Kohler A."/>
            <person name="de Oliveira R.R."/>
            <person name="Labutti K."/>
            <person name="Lipzen A."/>
            <person name="Lail K."/>
            <person name="Bauer D."/>
            <person name="Ohm R.A."/>
            <person name="Barry K.W."/>
            <person name="Spatafora J."/>
            <person name="Grigoriev I.V."/>
            <person name="Martin F.M."/>
            <person name="Pujade-Renaud V."/>
        </authorList>
    </citation>
    <scope>NUCLEOTIDE SEQUENCE [LARGE SCALE GENOMIC DNA]</scope>
    <source>
        <strain evidence="3 4">Philippines</strain>
    </source>
</reference>
<evidence type="ECO:0000256" key="2">
    <source>
        <dbReference type="SAM" id="SignalP"/>
    </source>
</evidence>
<feature type="chain" id="PRO_5015550131" evidence="2">
    <location>
        <begin position="19"/>
        <end position="415"/>
    </location>
</feature>
<organism evidence="3 4">
    <name type="scientific">Corynespora cassiicola Philippines</name>
    <dbReference type="NCBI Taxonomy" id="1448308"/>
    <lineage>
        <taxon>Eukaryota</taxon>
        <taxon>Fungi</taxon>
        <taxon>Dikarya</taxon>
        <taxon>Ascomycota</taxon>
        <taxon>Pezizomycotina</taxon>
        <taxon>Dothideomycetes</taxon>
        <taxon>Pleosporomycetidae</taxon>
        <taxon>Pleosporales</taxon>
        <taxon>Corynesporascaceae</taxon>
        <taxon>Corynespora</taxon>
    </lineage>
</organism>
<sequence>MLKTTAVFLPLFFNSVFARRGGGGGGGSGGGGAGLDTVFYQPTECYAGFLNPYPAISNETVGGNNETNINKTTGYSYYYIEENYGLRKDVNYLSTLYPHVSWEMEILDAYYNGSMTLTLTPSAPNATYDCPELKSQEITDMFLRIGPQARGNVSRESYGDKNPYYFHFGRTIFKENCPFTPNKAFVNFESSNDNLQSPQIWTLNQKKSGDTFELDGTLTNTLASYNNFWNYLVNVTTFYNGSTAGSDADYPVKTCPTTFSKKALRANTGAKMNATITATSADLTFSFHDEKAPGWTITGSFSGKHWEQGPRVLFDRDTIMTEGETVHVKPRAPKPGTWDKFGKYVAIGAAVFVVLIILFLLWKCCSCLFDCFSCCCACCGRAKQKREERKWREDYDAGIREDVEYKGATHTVTAR</sequence>
<keyword evidence="2" id="KW-0732">Signal</keyword>
<keyword evidence="4" id="KW-1185">Reference proteome</keyword>
<keyword evidence="1" id="KW-0812">Transmembrane</keyword>
<gene>
    <name evidence="3" type="ORF">BS50DRAFT_586389</name>
</gene>
<dbReference type="AlphaFoldDB" id="A0A2T2NUB6"/>
<evidence type="ECO:0000256" key="1">
    <source>
        <dbReference type="SAM" id="Phobius"/>
    </source>
</evidence>
<protein>
    <submittedName>
        <fullName evidence="3">Uncharacterized protein</fullName>
    </submittedName>
</protein>
<dbReference type="EMBL" id="KZ678133">
    <property type="protein sequence ID" value="PSN69025.1"/>
    <property type="molecule type" value="Genomic_DNA"/>
</dbReference>
<feature type="signal peptide" evidence="2">
    <location>
        <begin position="1"/>
        <end position="18"/>
    </location>
</feature>
<keyword evidence="1" id="KW-0472">Membrane</keyword>
<dbReference type="OrthoDB" id="3795823at2759"/>
<accession>A0A2T2NUB6</accession>
<feature type="transmembrane region" description="Helical" evidence="1">
    <location>
        <begin position="341"/>
        <end position="362"/>
    </location>
</feature>